<dbReference type="SUPFAM" id="SSF50022">
    <property type="entry name" value="ISP domain"/>
    <property type="match status" value="1"/>
</dbReference>
<sequence>MSAQETGPETDPGTGPAFTRVCALDEVPTDEGLAVTVGELEIAVARDGDEVLAIENLCSHAAVALAEGEVTVVDGSCQIECWLHGSMFDMRTGRPTGLPATEPVAIFPVEVRDDGVYVDPTRTLNGVTPG</sequence>
<evidence type="ECO:0000313" key="7">
    <source>
        <dbReference type="Proteomes" id="UP001501612"/>
    </source>
</evidence>
<dbReference type="PANTHER" id="PTHR21496">
    <property type="entry name" value="FERREDOXIN-RELATED"/>
    <property type="match status" value="1"/>
</dbReference>
<keyword evidence="2" id="KW-0479">Metal-binding</keyword>
<proteinExistence type="predicted"/>
<dbReference type="InterPro" id="IPR036922">
    <property type="entry name" value="Rieske_2Fe-2S_sf"/>
</dbReference>
<evidence type="ECO:0000256" key="4">
    <source>
        <dbReference type="ARBA" id="ARBA00023014"/>
    </source>
</evidence>
<keyword evidence="1" id="KW-0001">2Fe-2S</keyword>
<dbReference type="Pfam" id="PF00355">
    <property type="entry name" value="Rieske"/>
    <property type="match status" value="1"/>
</dbReference>
<reference evidence="6 7" key="1">
    <citation type="journal article" date="2019" name="Int. J. Syst. Evol. Microbiol.">
        <title>The Global Catalogue of Microorganisms (GCM) 10K type strain sequencing project: providing services to taxonomists for standard genome sequencing and annotation.</title>
        <authorList>
            <consortium name="The Broad Institute Genomics Platform"/>
            <consortium name="The Broad Institute Genome Sequencing Center for Infectious Disease"/>
            <person name="Wu L."/>
            <person name="Ma J."/>
        </authorList>
    </citation>
    <scope>NUCLEOTIDE SEQUENCE [LARGE SCALE GENOMIC DNA]</scope>
    <source>
        <strain evidence="6 7">JCM 14046</strain>
    </source>
</reference>
<dbReference type="CDD" id="cd03528">
    <property type="entry name" value="Rieske_RO_ferredoxin"/>
    <property type="match status" value="1"/>
</dbReference>
<evidence type="ECO:0000313" key="6">
    <source>
        <dbReference type="EMBL" id="GAA1910025.1"/>
    </source>
</evidence>
<keyword evidence="7" id="KW-1185">Reference proteome</keyword>
<feature type="domain" description="Rieske" evidence="5">
    <location>
        <begin position="19"/>
        <end position="118"/>
    </location>
</feature>
<evidence type="ECO:0000259" key="5">
    <source>
        <dbReference type="PROSITE" id="PS51296"/>
    </source>
</evidence>
<name>A0ABN2BW11_9ACTN</name>
<dbReference type="RefSeq" id="WP_344004417.1">
    <property type="nucleotide sequence ID" value="NZ_BAAAMY010000002.1"/>
</dbReference>
<dbReference type="InterPro" id="IPR017941">
    <property type="entry name" value="Rieske_2Fe-2S"/>
</dbReference>
<evidence type="ECO:0000256" key="3">
    <source>
        <dbReference type="ARBA" id="ARBA00023004"/>
    </source>
</evidence>
<dbReference type="EMBL" id="BAAAMY010000002">
    <property type="protein sequence ID" value="GAA1910025.1"/>
    <property type="molecule type" value="Genomic_DNA"/>
</dbReference>
<dbReference type="Proteomes" id="UP001501612">
    <property type="component" value="Unassembled WGS sequence"/>
</dbReference>
<accession>A0ABN2BW11</accession>
<dbReference type="PANTHER" id="PTHR21496:SF23">
    <property type="entry name" value="3-PHENYLPROPIONATE_CINNAMIC ACID DIOXYGENASE FERREDOXIN SUBUNIT"/>
    <property type="match status" value="1"/>
</dbReference>
<dbReference type="Gene3D" id="2.102.10.10">
    <property type="entry name" value="Rieske [2Fe-2S] iron-sulphur domain"/>
    <property type="match status" value="1"/>
</dbReference>
<protein>
    <submittedName>
        <fullName evidence="6">Non-heme iron oxygenase ferredoxin subunit</fullName>
    </submittedName>
</protein>
<comment type="caution">
    <text evidence="6">The sequence shown here is derived from an EMBL/GenBank/DDBJ whole genome shotgun (WGS) entry which is preliminary data.</text>
</comment>
<keyword evidence="4" id="KW-0411">Iron-sulfur</keyword>
<keyword evidence="3" id="KW-0408">Iron</keyword>
<evidence type="ECO:0000256" key="2">
    <source>
        <dbReference type="ARBA" id="ARBA00022723"/>
    </source>
</evidence>
<organism evidence="6 7">
    <name type="scientific">Nocardioides lentus</name>
    <dbReference type="NCBI Taxonomy" id="338077"/>
    <lineage>
        <taxon>Bacteria</taxon>
        <taxon>Bacillati</taxon>
        <taxon>Actinomycetota</taxon>
        <taxon>Actinomycetes</taxon>
        <taxon>Propionibacteriales</taxon>
        <taxon>Nocardioidaceae</taxon>
        <taxon>Nocardioides</taxon>
    </lineage>
</organism>
<evidence type="ECO:0000256" key="1">
    <source>
        <dbReference type="ARBA" id="ARBA00022714"/>
    </source>
</evidence>
<dbReference type="PROSITE" id="PS51296">
    <property type="entry name" value="RIESKE"/>
    <property type="match status" value="1"/>
</dbReference>
<gene>
    <name evidence="6" type="ORF">GCM10009737_09300</name>
</gene>